<protein>
    <recommendedName>
        <fullName evidence="1">F-box domain-containing protein</fullName>
    </recommendedName>
</protein>
<dbReference type="InterPro" id="IPR032675">
    <property type="entry name" value="LRR_dom_sf"/>
</dbReference>
<dbReference type="SUPFAM" id="SSF81383">
    <property type="entry name" value="F-box domain"/>
    <property type="match status" value="1"/>
</dbReference>
<name>A0AAD8LJV8_TARER</name>
<accession>A0AAD8LJV8</accession>
<sequence length="401" mass="45157">MGDDLICGSKVSSSDYLFSSIKIGDWYSMDDDMCFDDYLNLNWGWKDDVINKLPSDPFEMNISGGCTMIRGWYQEVDEDIGFIKISDKSIGDEISLDDDRNSLFVFEHPINEHGDCDDNGDGDGDAPHDALFLALGHLGIRDLLSVERVCKSFRDGVRDDPLLWRNISIDQPVGESFTDDSLLRITNRANGSLQSLSLVKCLKITDMGLKNVFKQNLGLTKLNVVGCNGLSMDGLINNIKSIRGGGLKRLRLGGLHSITMEQFQDLNKLLSLNNQNKSRSPKPRFFHGGQLYLSLDDNRVLDIEACPICHQLRQVYDCPATSCDRKHITCRACTFCIPRCTSCGCCFNERDYIETFCLDLMCLNCLTQILRFPDGKDGDISIRGFHQLPYQQAMYHLCLYG</sequence>
<dbReference type="InterPro" id="IPR001810">
    <property type="entry name" value="F-box_dom"/>
</dbReference>
<dbReference type="InterPro" id="IPR050648">
    <property type="entry name" value="F-box_LRR-repeat"/>
</dbReference>
<comment type="caution">
    <text evidence="2">The sequence shown here is derived from an EMBL/GenBank/DDBJ whole genome shotgun (WGS) entry which is preliminary data.</text>
</comment>
<gene>
    <name evidence="2" type="ORF">QVD17_04601</name>
</gene>
<organism evidence="2 3">
    <name type="scientific">Tagetes erecta</name>
    <name type="common">African marigold</name>
    <dbReference type="NCBI Taxonomy" id="13708"/>
    <lineage>
        <taxon>Eukaryota</taxon>
        <taxon>Viridiplantae</taxon>
        <taxon>Streptophyta</taxon>
        <taxon>Embryophyta</taxon>
        <taxon>Tracheophyta</taxon>
        <taxon>Spermatophyta</taxon>
        <taxon>Magnoliopsida</taxon>
        <taxon>eudicotyledons</taxon>
        <taxon>Gunneridae</taxon>
        <taxon>Pentapetalae</taxon>
        <taxon>asterids</taxon>
        <taxon>campanulids</taxon>
        <taxon>Asterales</taxon>
        <taxon>Asteraceae</taxon>
        <taxon>Asteroideae</taxon>
        <taxon>Heliantheae alliance</taxon>
        <taxon>Tageteae</taxon>
        <taxon>Tagetes</taxon>
    </lineage>
</organism>
<feature type="domain" description="F-box" evidence="1">
    <location>
        <begin position="127"/>
        <end position="167"/>
    </location>
</feature>
<dbReference type="Gene3D" id="3.80.10.10">
    <property type="entry name" value="Ribonuclease Inhibitor"/>
    <property type="match status" value="1"/>
</dbReference>
<dbReference type="GO" id="GO:0005737">
    <property type="term" value="C:cytoplasm"/>
    <property type="evidence" value="ECO:0007669"/>
    <property type="project" value="TreeGrafter"/>
</dbReference>
<evidence type="ECO:0000313" key="2">
    <source>
        <dbReference type="EMBL" id="KAK1438790.1"/>
    </source>
</evidence>
<reference evidence="2" key="1">
    <citation type="journal article" date="2023" name="bioRxiv">
        <title>Improved chromosome-level genome assembly for marigold (Tagetes erecta).</title>
        <authorList>
            <person name="Jiang F."/>
            <person name="Yuan L."/>
            <person name="Wang S."/>
            <person name="Wang H."/>
            <person name="Xu D."/>
            <person name="Wang A."/>
            <person name="Fan W."/>
        </authorList>
    </citation>
    <scope>NUCLEOTIDE SEQUENCE</scope>
    <source>
        <strain evidence="2">WSJ</strain>
        <tissue evidence="2">Leaf</tissue>
    </source>
</reference>
<dbReference type="EMBL" id="JAUHHV010000001">
    <property type="protein sequence ID" value="KAK1438790.1"/>
    <property type="molecule type" value="Genomic_DNA"/>
</dbReference>
<proteinExistence type="predicted"/>
<dbReference type="PANTHER" id="PTHR13382">
    <property type="entry name" value="MITOCHONDRIAL ATP SYNTHASE COUPLING FACTOR B"/>
    <property type="match status" value="1"/>
</dbReference>
<dbReference type="AlphaFoldDB" id="A0AAD8LJV8"/>
<dbReference type="PROSITE" id="PS50181">
    <property type="entry name" value="FBOX"/>
    <property type="match status" value="1"/>
</dbReference>
<dbReference type="PANTHER" id="PTHR13382:SF20">
    <property type="entry name" value="F-BOX PROTEIN SKIP14-LIKE"/>
    <property type="match status" value="1"/>
</dbReference>
<evidence type="ECO:0000259" key="1">
    <source>
        <dbReference type="PROSITE" id="PS50181"/>
    </source>
</evidence>
<dbReference type="Gene3D" id="1.20.1280.50">
    <property type="match status" value="1"/>
</dbReference>
<evidence type="ECO:0000313" key="3">
    <source>
        <dbReference type="Proteomes" id="UP001229421"/>
    </source>
</evidence>
<dbReference type="Pfam" id="PF12937">
    <property type="entry name" value="F-box-like"/>
    <property type="match status" value="1"/>
</dbReference>
<dbReference type="Proteomes" id="UP001229421">
    <property type="component" value="Unassembled WGS sequence"/>
</dbReference>
<keyword evidence="3" id="KW-1185">Reference proteome</keyword>
<dbReference type="InterPro" id="IPR036047">
    <property type="entry name" value="F-box-like_dom_sf"/>
</dbReference>